<feature type="compositionally biased region" description="Low complexity" evidence="1">
    <location>
        <begin position="328"/>
        <end position="339"/>
    </location>
</feature>
<evidence type="ECO:0000256" key="1">
    <source>
        <dbReference type="SAM" id="MobiDB-lite"/>
    </source>
</evidence>
<dbReference type="AlphaFoldDB" id="A0A8S1L055"/>
<accession>A0A8S1L055</accession>
<dbReference type="EMBL" id="CAJJDM010000022">
    <property type="protein sequence ID" value="CAD8056314.1"/>
    <property type="molecule type" value="Genomic_DNA"/>
</dbReference>
<evidence type="ECO:0000313" key="2">
    <source>
        <dbReference type="EMBL" id="CAD8056314.1"/>
    </source>
</evidence>
<protein>
    <submittedName>
        <fullName evidence="2">Uncharacterized protein</fullName>
    </submittedName>
</protein>
<proteinExistence type="predicted"/>
<keyword evidence="3" id="KW-1185">Reference proteome</keyword>
<reference evidence="2" key="1">
    <citation type="submission" date="2021-01" db="EMBL/GenBank/DDBJ databases">
        <authorList>
            <consortium name="Genoscope - CEA"/>
            <person name="William W."/>
        </authorList>
    </citation>
    <scope>NUCLEOTIDE SEQUENCE</scope>
</reference>
<name>A0A8S1L055_PARPR</name>
<sequence length="417" mass="49262">MRQRQTYQPNYLQISQLEKPKRYVHSYGKELKTPDSIKPLSALMNLRLFLYKTKQKLDYKQASQFTRNDPLVKEQPSFLYNKLQIEQDNQIKFQAYLDGDLQADEYLTLQNYKRLYKITKNDNGSFDNTNDDIPYYTQRESALKKLQERIIHRHNLNKRKRGSEISSQIDTSKCDTPSIQLAKQLKKVIIRKHMNKINEELTAENTLKNLKMVQNANFAVQQLQETLEKDKSLQSSVQKKVNSTKQLKIITRRNKTEIGEDNQDNRIQLSNEITNFANNTIYESQIKDKSKQLKSKNLRFSNAKMNQIFIQKSQQSFREQRNCVTDRSQQSYNQKNNSKQKLHYQGEDKLEERDDSAESSLCSLFEKKINYLYNQSILLKKNISTKDSLVKRIKHMQSFNQIVGQAVQTNNQKLYQI</sequence>
<feature type="region of interest" description="Disordered" evidence="1">
    <location>
        <begin position="325"/>
        <end position="352"/>
    </location>
</feature>
<comment type="caution">
    <text evidence="2">The sequence shown here is derived from an EMBL/GenBank/DDBJ whole genome shotgun (WGS) entry which is preliminary data.</text>
</comment>
<evidence type="ECO:0000313" key="3">
    <source>
        <dbReference type="Proteomes" id="UP000688137"/>
    </source>
</evidence>
<gene>
    <name evidence="2" type="ORF">PPRIM_AZ9-3.1.T0240250</name>
</gene>
<dbReference type="Proteomes" id="UP000688137">
    <property type="component" value="Unassembled WGS sequence"/>
</dbReference>
<dbReference type="OMA" id="QRNCITD"/>
<organism evidence="2 3">
    <name type="scientific">Paramecium primaurelia</name>
    <dbReference type="NCBI Taxonomy" id="5886"/>
    <lineage>
        <taxon>Eukaryota</taxon>
        <taxon>Sar</taxon>
        <taxon>Alveolata</taxon>
        <taxon>Ciliophora</taxon>
        <taxon>Intramacronucleata</taxon>
        <taxon>Oligohymenophorea</taxon>
        <taxon>Peniculida</taxon>
        <taxon>Parameciidae</taxon>
        <taxon>Paramecium</taxon>
    </lineage>
</organism>